<evidence type="ECO:0000313" key="2">
    <source>
        <dbReference type="EMBL" id="EBS8256587.1"/>
    </source>
</evidence>
<reference evidence="3" key="1">
    <citation type="submission" date="2018-07" db="EMBL/GenBank/DDBJ databases">
        <authorList>
            <consortium name="PulseNet: The National Subtyping Network for Foodborne Disease Surveillance"/>
            <person name="Tarr C.L."/>
            <person name="Trees E."/>
            <person name="Katz L.S."/>
            <person name="Carleton-Romer H.A."/>
            <person name="Stroika S."/>
            <person name="Kucerova Z."/>
            <person name="Roache K.F."/>
            <person name="Sabol A.L."/>
            <person name="Besser J."/>
            <person name="Gerner-Smidt P."/>
        </authorList>
    </citation>
    <scope>NUCLEOTIDE SEQUENCE</scope>
    <source>
        <strain evidence="2">PNUSAS016316</strain>
        <strain evidence="3">PNUSAS028293</strain>
    </source>
</reference>
<name>A0A5Z8HP86_SALER</name>
<sequence length="180" mass="21052">MTDTDFQHNYLLENEVVFLPEERVLLAKNSNRIELTENNYRMLCCLLEGEVSKKKLMEKIWSEQNGAVSDSCYYGQVHLLRKALIMAGISGDVIKTIPRKGLKYNGVYAFCAPEHLEDRCREIEMEHIHQQSINPRNDTFYDPEDLKRKIKKISRIFVVSMTIASVCWLTTLLFIIFRMI</sequence>
<dbReference type="EMBL" id="AAKKTY010000004">
    <property type="protein sequence ID" value="ECS8939690.1"/>
    <property type="molecule type" value="Genomic_DNA"/>
</dbReference>
<evidence type="ECO:0000256" key="1">
    <source>
        <dbReference type="SAM" id="Phobius"/>
    </source>
</evidence>
<dbReference type="GO" id="GO:0006355">
    <property type="term" value="P:regulation of DNA-templated transcription"/>
    <property type="evidence" value="ECO:0007669"/>
    <property type="project" value="InterPro"/>
</dbReference>
<proteinExistence type="predicted"/>
<evidence type="ECO:0000313" key="3">
    <source>
        <dbReference type="EMBL" id="ECS8939690.1"/>
    </source>
</evidence>
<dbReference type="EMBL" id="AAGWTA010000005">
    <property type="protein sequence ID" value="EBS8256587.1"/>
    <property type="molecule type" value="Genomic_DNA"/>
</dbReference>
<dbReference type="InterPro" id="IPR016032">
    <property type="entry name" value="Sig_transdc_resp-reg_C-effctor"/>
</dbReference>
<evidence type="ECO:0008006" key="4">
    <source>
        <dbReference type="Google" id="ProtNLM"/>
    </source>
</evidence>
<dbReference type="Gene3D" id="1.10.10.10">
    <property type="entry name" value="Winged helix-like DNA-binding domain superfamily/Winged helix DNA-binding domain"/>
    <property type="match status" value="1"/>
</dbReference>
<protein>
    <recommendedName>
        <fullName evidence="4">Transcriptional regulator</fullName>
    </recommendedName>
</protein>
<organism evidence="3">
    <name type="scientific">Salmonella enterica</name>
    <name type="common">Salmonella choleraesuis</name>
    <dbReference type="NCBI Taxonomy" id="28901"/>
    <lineage>
        <taxon>Bacteria</taxon>
        <taxon>Pseudomonadati</taxon>
        <taxon>Pseudomonadota</taxon>
        <taxon>Gammaproteobacteria</taxon>
        <taxon>Enterobacterales</taxon>
        <taxon>Enterobacteriaceae</taxon>
        <taxon>Salmonella</taxon>
    </lineage>
</organism>
<dbReference type="RefSeq" id="WP_080096356.1">
    <property type="nucleotide sequence ID" value="NZ_MYLL01000060.1"/>
</dbReference>
<comment type="caution">
    <text evidence="3">The sequence shown here is derived from an EMBL/GenBank/DDBJ whole genome shotgun (WGS) entry which is preliminary data.</text>
</comment>
<accession>A0A5Z8HP86</accession>
<gene>
    <name evidence="2" type="ORF">CEZ54_05520</name>
    <name evidence="3" type="ORF">CV292_10640</name>
</gene>
<keyword evidence="1" id="KW-1133">Transmembrane helix</keyword>
<keyword evidence="1" id="KW-0812">Transmembrane</keyword>
<feature type="transmembrane region" description="Helical" evidence="1">
    <location>
        <begin position="156"/>
        <end position="177"/>
    </location>
</feature>
<dbReference type="InterPro" id="IPR036388">
    <property type="entry name" value="WH-like_DNA-bd_sf"/>
</dbReference>
<dbReference type="GO" id="GO:0003677">
    <property type="term" value="F:DNA binding"/>
    <property type="evidence" value="ECO:0007669"/>
    <property type="project" value="InterPro"/>
</dbReference>
<dbReference type="AlphaFoldDB" id="A0A5Z8HP86"/>
<keyword evidence="1" id="KW-0472">Membrane</keyword>
<dbReference type="SUPFAM" id="SSF46894">
    <property type="entry name" value="C-terminal effector domain of the bipartite response regulators"/>
    <property type="match status" value="1"/>
</dbReference>